<dbReference type="AlphaFoldDB" id="A0A167LJR1"/>
<feature type="domain" description="Arrestin C-terminal-like" evidence="2">
    <location>
        <begin position="363"/>
        <end position="541"/>
    </location>
</feature>
<feature type="region of interest" description="Disordered" evidence="1">
    <location>
        <begin position="794"/>
        <end position="853"/>
    </location>
</feature>
<dbReference type="Pfam" id="PF02752">
    <property type="entry name" value="Arrestin_C"/>
    <property type="match status" value="1"/>
</dbReference>
<name>A0A167LJR1_CALVF</name>
<dbReference type="SUPFAM" id="SSF81296">
    <property type="entry name" value="E set domains"/>
    <property type="match status" value="1"/>
</dbReference>
<dbReference type="STRING" id="1330018.A0A167LJR1"/>
<evidence type="ECO:0000256" key="1">
    <source>
        <dbReference type="SAM" id="MobiDB-lite"/>
    </source>
</evidence>
<evidence type="ECO:0000259" key="2">
    <source>
        <dbReference type="SMART" id="SM01017"/>
    </source>
</evidence>
<accession>A0A167LJR1</accession>
<reference evidence="3 4" key="1">
    <citation type="journal article" date="2016" name="Mol. Biol. Evol.">
        <title>Comparative Genomics of Early-Diverging Mushroom-Forming Fungi Provides Insights into the Origins of Lignocellulose Decay Capabilities.</title>
        <authorList>
            <person name="Nagy L.G."/>
            <person name="Riley R."/>
            <person name="Tritt A."/>
            <person name="Adam C."/>
            <person name="Daum C."/>
            <person name="Floudas D."/>
            <person name="Sun H."/>
            <person name="Yadav J.S."/>
            <person name="Pangilinan J."/>
            <person name="Larsson K.H."/>
            <person name="Matsuura K."/>
            <person name="Barry K."/>
            <person name="Labutti K."/>
            <person name="Kuo R."/>
            <person name="Ohm R.A."/>
            <person name="Bhattacharya S.S."/>
            <person name="Shirouzu T."/>
            <person name="Yoshinaga Y."/>
            <person name="Martin F.M."/>
            <person name="Grigoriev I.V."/>
            <person name="Hibbett D.S."/>
        </authorList>
    </citation>
    <scope>NUCLEOTIDE SEQUENCE [LARGE SCALE GENOMIC DNA]</scope>
    <source>
        <strain evidence="3 4">TUFC12733</strain>
    </source>
</reference>
<feature type="region of interest" description="Disordered" evidence="1">
    <location>
        <begin position="738"/>
        <end position="776"/>
    </location>
</feature>
<dbReference type="GO" id="GO:0015031">
    <property type="term" value="P:protein transport"/>
    <property type="evidence" value="ECO:0007669"/>
    <property type="project" value="TreeGrafter"/>
</dbReference>
<feature type="region of interest" description="Disordered" evidence="1">
    <location>
        <begin position="414"/>
        <end position="436"/>
    </location>
</feature>
<gene>
    <name evidence="3" type="ORF">CALVIDRAFT_150640</name>
</gene>
<feature type="region of interest" description="Disordered" evidence="1">
    <location>
        <begin position="105"/>
        <end position="172"/>
    </location>
</feature>
<dbReference type="GO" id="GO:0005737">
    <property type="term" value="C:cytoplasm"/>
    <property type="evidence" value="ECO:0007669"/>
    <property type="project" value="TreeGrafter"/>
</dbReference>
<proteinExistence type="predicted"/>
<sequence>MSSTSSENRRPRSHSQPSLASSFSSLSALPTEESAGAGVGLGISLSAPAPPASLHRRPKHRSGRSSLSASRSSGRSWSAEDEDQGMIPHADSMADLLQLPDDLRTPSRAGLERQPTLLAHEPRPGELDVLLGKNGSGKLRRRSQTLPSLPRSRSAPYGVDLAPQGQQGEKAGGVPLEQAKSRALVELDLRLESSVAVEGGCVRGLVELSVRAPVAVAGGKLRVVGFEELFTPSERHVFYQHSCALAEAAGEGRLQGLFDPSGREDEEGYRPAREGTHRVRFELRLPIGGGAKGCVRTKLGQVRYIIIASLKLKYPNPTGQSTRSIAHFFRPLSLYPLLPPLPTVLAPLPQPLAASASSSKRLSPGELRITAELERGIWVAGGQVWTRVHISNGSGRKVRALSLSLVRCVTAFRPSSAKEQQHPAHHSGSTDPDSDLDLAPSITVRKVVSSSLLESGERAPGKGRASAKGWWVGVDPGSVESVCFSLPLPEEELSVRRSKLLEVAYKLRVSVSCSSTGVLPALGGGGGGEVALELPLWVVAFVSMDPPPGQRVVSCLPGSVEVTPELALGVGVSALGFGGAMPAGAIPFGPGLPGLPSAGGEGLSGGKRQAEQRLIELMHPAPALSVSESEARRGSGSGRGGLWADGPPSITESGVRRSVLSTRDALNANVSEGRRSVLSTSSSLPGAPRRAEILDSHPLAGNASDELGAEEEQRERDQRMIIGDLDWHEQVRISTLQSLHRKQRAAQSNASRTPASSKLSSLSPLEDFPAPPPLDASQRASLELVRSMRLSLPLSAPPSSASSENSERSAASALLERQDSASSTASSVASLPTALKKSRPLPQLPPGASPTASLASSRLSFSALSPLAPPPRIISSPRSFSPPMLRKIPAPPMPIIQPRSVSPASSTSSTMSVRQKVAHFEQAEQVRRETTLGGALSRSSTMGSQRSLALALSPVLGSPLQADVQRGVSFKAPLFKHLSVAE</sequence>
<protein>
    <recommendedName>
        <fullName evidence="2">Arrestin C-terminal-like domain-containing protein</fullName>
    </recommendedName>
</protein>
<feature type="compositionally biased region" description="Low complexity" evidence="1">
    <location>
        <begin position="794"/>
        <end position="830"/>
    </location>
</feature>
<dbReference type="OrthoDB" id="298939at2759"/>
<feature type="region of interest" description="Disordered" evidence="1">
    <location>
        <begin position="619"/>
        <end position="657"/>
    </location>
</feature>
<dbReference type="PANTHER" id="PTHR11188">
    <property type="entry name" value="ARRESTIN DOMAIN CONTAINING PROTEIN"/>
    <property type="match status" value="1"/>
</dbReference>
<dbReference type="InterPro" id="IPR011022">
    <property type="entry name" value="Arrestin_C-like"/>
</dbReference>
<dbReference type="Proteomes" id="UP000076738">
    <property type="component" value="Unassembled WGS sequence"/>
</dbReference>
<feature type="region of interest" description="Disordered" evidence="1">
    <location>
        <begin position="694"/>
        <end position="715"/>
    </location>
</feature>
<dbReference type="Gene3D" id="2.60.40.640">
    <property type="match status" value="2"/>
</dbReference>
<feature type="compositionally biased region" description="Polar residues" evidence="1">
    <location>
        <begin position="745"/>
        <end position="755"/>
    </location>
</feature>
<evidence type="ECO:0000313" key="3">
    <source>
        <dbReference type="EMBL" id="KZO95757.1"/>
    </source>
</evidence>
<organism evidence="3 4">
    <name type="scientific">Calocera viscosa (strain TUFC12733)</name>
    <dbReference type="NCBI Taxonomy" id="1330018"/>
    <lineage>
        <taxon>Eukaryota</taxon>
        <taxon>Fungi</taxon>
        <taxon>Dikarya</taxon>
        <taxon>Basidiomycota</taxon>
        <taxon>Agaricomycotina</taxon>
        <taxon>Dacrymycetes</taxon>
        <taxon>Dacrymycetales</taxon>
        <taxon>Dacrymycetaceae</taxon>
        <taxon>Calocera</taxon>
    </lineage>
</organism>
<feature type="compositionally biased region" description="Basic residues" evidence="1">
    <location>
        <begin position="54"/>
        <end position="63"/>
    </location>
</feature>
<dbReference type="PANTHER" id="PTHR11188:SF17">
    <property type="entry name" value="FI21816P1"/>
    <property type="match status" value="1"/>
</dbReference>
<dbReference type="InterPro" id="IPR050357">
    <property type="entry name" value="Arrestin_domain-protein"/>
</dbReference>
<feature type="compositionally biased region" description="Low complexity" evidence="1">
    <location>
        <begin position="756"/>
        <end position="765"/>
    </location>
</feature>
<evidence type="ECO:0000313" key="4">
    <source>
        <dbReference type="Proteomes" id="UP000076738"/>
    </source>
</evidence>
<feature type="compositionally biased region" description="Low complexity" evidence="1">
    <location>
        <begin position="14"/>
        <end position="30"/>
    </location>
</feature>
<dbReference type="EMBL" id="KV417287">
    <property type="protein sequence ID" value="KZO95757.1"/>
    <property type="molecule type" value="Genomic_DNA"/>
</dbReference>
<dbReference type="SMART" id="SM01017">
    <property type="entry name" value="Arrestin_C"/>
    <property type="match status" value="1"/>
</dbReference>
<feature type="region of interest" description="Disordered" evidence="1">
    <location>
        <begin position="1"/>
        <end position="85"/>
    </location>
</feature>
<keyword evidence="4" id="KW-1185">Reference proteome</keyword>
<dbReference type="InterPro" id="IPR014752">
    <property type="entry name" value="Arrestin-like_C"/>
</dbReference>
<feature type="compositionally biased region" description="Low complexity" evidence="1">
    <location>
        <begin position="64"/>
        <end position="77"/>
    </location>
</feature>
<dbReference type="InterPro" id="IPR014756">
    <property type="entry name" value="Ig_E-set"/>
</dbReference>